<sequence>MHGKPSNWRSITHLGCTVVIGCRQPLPTRTPKLNTQFIDSLHQRGCSLNSSFCCFLDKDNTDVCFCLSPALIFRDMRSSLFQASGFRQEGVRRRAYYNPFENEWQDIAYMAILDTDWALQRGQRPRNQHHPDEKQITTWDEMIFRHTKEREEILLWEERTGDFSDTETIHGFRLDTPMQSDAETSGVSSGNEADSEMESESSRAVSPCFYTDTYVLRTIHISVVTRSTDNLFLAIVNSPANVRPPFYLYPAPPPLPQIPPPPETGSRTCSRPVSPSPSTSSNWDLADTEYSSFDELDMNNSSHDSDFDDLYAPPVPI</sequence>
<proteinExistence type="predicted"/>
<dbReference type="PROSITE" id="PS51257">
    <property type="entry name" value="PROKAR_LIPOPROTEIN"/>
    <property type="match status" value="1"/>
</dbReference>
<dbReference type="OrthoDB" id="64477at2759"/>
<feature type="region of interest" description="Disordered" evidence="1">
    <location>
        <begin position="177"/>
        <end position="202"/>
    </location>
</feature>
<feature type="compositionally biased region" description="Pro residues" evidence="1">
    <location>
        <begin position="253"/>
        <end position="263"/>
    </location>
</feature>
<dbReference type="Gene3D" id="3.40.630.30">
    <property type="match status" value="1"/>
</dbReference>
<name>A0A2A9NI68_9AGAR</name>
<reference evidence="2 3" key="1">
    <citation type="submission" date="2014-02" db="EMBL/GenBank/DDBJ databases">
        <title>Transposable element dynamics among asymbiotic and ectomycorrhizal Amanita fungi.</title>
        <authorList>
            <consortium name="DOE Joint Genome Institute"/>
            <person name="Hess J."/>
            <person name="Skrede I."/>
            <person name="Wolfe B."/>
            <person name="LaButti K."/>
            <person name="Ohm R.A."/>
            <person name="Grigoriev I.V."/>
            <person name="Pringle A."/>
        </authorList>
    </citation>
    <scope>NUCLEOTIDE SEQUENCE [LARGE SCALE GENOMIC DNA]</scope>
    <source>
        <strain evidence="2 3">SKay4041</strain>
    </source>
</reference>
<accession>A0A2A9NI68</accession>
<dbReference type="AlphaFoldDB" id="A0A2A9NI68"/>
<protein>
    <submittedName>
        <fullName evidence="2">Uncharacterized protein</fullName>
    </submittedName>
</protein>
<evidence type="ECO:0000256" key="1">
    <source>
        <dbReference type="SAM" id="MobiDB-lite"/>
    </source>
</evidence>
<feature type="compositionally biased region" description="Low complexity" evidence="1">
    <location>
        <begin position="266"/>
        <end position="281"/>
    </location>
</feature>
<keyword evidence="3" id="KW-1185">Reference proteome</keyword>
<organism evidence="2 3">
    <name type="scientific">Amanita thiersii Skay4041</name>
    <dbReference type="NCBI Taxonomy" id="703135"/>
    <lineage>
        <taxon>Eukaryota</taxon>
        <taxon>Fungi</taxon>
        <taxon>Dikarya</taxon>
        <taxon>Basidiomycota</taxon>
        <taxon>Agaricomycotina</taxon>
        <taxon>Agaricomycetes</taxon>
        <taxon>Agaricomycetidae</taxon>
        <taxon>Agaricales</taxon>
        <taxon>Pluteineae</taxon>
        <taxon>Amanitaceae</taxon>
        <taxon>Amanita</taxon>
    </lineage>
</organism>
<evidence type="ECO:0000313" key="2">
    <source>
        <dbReference type="EMBL" id="PFH47390.1"/>
    </source>
</evidence>
<feature type="compositionally biased region" description="Polar residues" evidence="1">
    <location>
        <begin position="177"/>
        <end position="192"/>
    </location>
</feature>
<dbReference type="Proteomes" id="UP000242287">
    <property type="component" value="Unassembled WGS sequence"/>
</dbReference>
<evidence type="ECO:0000313" key="3">
    <source>
        <dbReference type="Proteomes" id="UP000242287"/>
    </source>
</evidence>
<feature type="region of interest" description="Disordered" evidence="1">
    <location>
        <begin position="253"/>
        <end position="317"/>
    </location>
</feature>
<gene>
    <name evidence="2" type="ORF">AMATHDRAFT_50346</name>
</gene>
<dbReference type="EMBL" id="KZ302114">
    <property type="protein sequence ID" value="PFH47390.1"/>
    <property type="molecule type" value="Genomic_DNA"/>
</dbReference>